<evidence type="ECO:0000256" key="1">
    <source>
        <dbReference type="SAM" id="MobiDB-lite"/>
    </source>
</evidence>
<feature type="compositionally biased region" description="Polar residues" evidence="1">
    <location>
        <begin position="43"/>
        <end position="59"/>
    </location>
</feature>
<keyword evidence="3" id="KW-1185">Reference proteome</keyword>
<reference evidence="2 3" key="1">
    <citation type="journal article" date="2018" name="MBio">
        <title>Comparative Genomics Reveals the Core Gene Toolbox for the Fungus-Insect Symbiosis.</title>
        <authorList>
            <person name="Wang Y."/>
            <person name="Stata M."/>
            <person name="Wang W."/>
            <person name="Stajich J.E."/>
            <person name="White M.M."/>
            <person name="Moncalvo J.M."/>
        </authorList>
    </citation>
    <scope>NUCLEOTIDE SEQUENCE [LARGE SCALE GENOMIC DNA]</scope>
    <source>
        <strain evidence="2 3">AUS-77-4</strain>
    </source>
</reference>
<feature type="region of interest" description="Disordered" evidence="1">
    <location>
        <begin position="43"/>
        <end position="142"/>
    </location>
</feature>
<feature type="compositionally biased region" description="Polar residues" evidence="1">
    <location>
        <begin position="92"/>
        <end position="101"/>
    </location>
</feature>
<dbReference type="Proteomes" id="UP000245699">
    <property type="component" value="Unassembled WGS sequence"/>
</dbReference>
<feature type="compositionally biased region" description="Polar residues" evidence="1">
    <location>
        <begin position="119"/>
        <end position="142"/>
    </location>
</feature>
<gene>
    <name evidence="2" type="ORF">BB559_003934</name>
</gene>
<evidence type="ECO:0000313" key="3">
    <source>
        <dbReference type="Proteomes" id="UP000245699"/>
    </source>
</evidence>
<proteinExistence type="predicted"/>
<dbReference type="OrthoDB" id="2017974at2759"/>
<organism evidence="2 3">
    <name type="scientific">Furculomyces boomerangus</name>
    <dbReference type="NCBI Taxonomy" id="61424"/>
    <lineage>
        <taxon>Eukaryota</taxon>
        <taxon>Fungi</taxon>
        <taxon>Fungi incertae sedis</taxon>
        <taxon>Zoopagomycota</taxon>
        <taxon>Kickxellomycotina</taxon>
        <taxon>Harpellomycetes</taxon>
        <taxon>Harpellales</taxon>
        <taxon>Harpellaceae</taxon>
        <taxon>Furculomyces</taxon>
    </lineage>
</organism>
<protein>
    <submittedName>
        <fullName evidence="2">Uncharacterized protein</fullName>
    </submittedName>
</protein>
<sequence>MATTLLTLDKNLSIKAHAHDIKVIGSWNLPTRDFILKIISPNKGNSIASANTGTKPNTFRSKKKLASSENLSSKRRRNESPQPTEIRKKQKSQLYKPTNTHLPRIENPQFFGKEKTGLNDVSSTFGGNYQTPSQQTIDLSSD</sequence>
<accession>A0A2T9YHT5</accession>
<evidence type="ECO:0000313" key="2">
    <source>
        <dbReference type="EMBL" id="PVU91897.1"/>
    </source>
</evidence>
<name>A0A2T9YHT5_9FUNG</name>
<comment type="caution">
    <text evidence="2">The sequence shown here is derived from an EMBL/GenBank/DDBJ whole genome shotgun (WGS) entry which is preliminary data.</text>
</comment>
<dbReference type="AlphaFoldDB" id="A0A2T9YHT5"/>
<dbReference type="EMBL" id="MBFT01000393">
    <property type="protein sequence ID" value="PVU91897.1"/>
    <property type="molecule type" value="Genomic_DNA"/>
</dbReference>